<keyword evidence="3" id="KW-1185">Reference proteome</keyword>
<dbReference type="RefSeq" id="WP_073474743.1">
    <property type="nucleotide sequence ID" value="NZ_FQZU01000007.1"/>
</dbReference>
<evidence type="ECO:0000313" key="3">
    <source>
        <dbReference type="Proteomes" id="UP000183994"/>
    </source>
</evidence>
<dbReference type="EMBL" id="FQZU01000007">
    <property type="protein sequence ID" value="SHJ40809.1"/>
    <property type="molecule type" value="Genomic_DNA"/>
</dbReference>
<feature type="chain" id="PRO_5012929147" evidence="1">
    <location>
        <begin position="25"/>
        <end position="267"/>
    </location>
</feature>
<organism evidence="2 3">
    <name type="scientific">Desulfatibacillum alkenivorans DSM 16219</name>
    <dbReference type="NCBI Taxonomy" id="1121393"/>
    <lineage>
        <taxon>Bacteria</taxon>
        <taxon>Pseudomonadati</taxon>
        <taxon>Thermodesulfobacteriota</taxon>
        <taxon>Desulfobacteria</taxon>
        <taxon>Desulfobacterales</taxon>
        <taxon>Desulfatibacillaceae</taxon>
        <taxon>Desulfatibacillum</taxon>
    </lineage>
</organism>
<accession>A0A1M6J2B7</accession>
<dbReference type="STRING" id="1121393.SAMN02745216_01600"/>
<proteinExistence type="predicted"/>
<evidence type="ECO:0000313" key="2">
    <source>
        <dbReference type="EMBL" id="SHJ40809.1"/>
    </source>
</evidence>
<dbReference type="AlphaFoldDB" id="A0A1M6J2B7"/>
<name>A0A1M6J2B7_9BACT</name>
<dbReference type="Proteomes" id="UP000183994">
    <property type="component" value="Unassembled WGS sequence"/>
</dbReference>
<feature type="signal peptide" evidence="1">
    <location>
        <begin position="1"/>
        <end position="24"/>
    </location>
</feature>
<gene>
    <name evidence="2" type="ORF">SAMN02745216_01600</name>
</gene>
<dbReference type="OrthoDB" id="5425073at2"/>
<evidence type="ECO:0000256" key="1">
    <source>
        <dbReference type="SAM" id="SignalP"/>
    </source>
</evidence>
<protein>
    <submittedName>
        <fullName evidence="2">Uncharacterized protein</fullName>
    </submittedName>
</protein>
<keyword evidence="1" id="KW-0732">Signal</keyword>
<reference evidence="3" key="1">
    <citation type="submission" date="2016-11" db="EMBL/GenBank/DDBJ databases">
        <authorList>
            <person name="Varghese N."/>
            <person name="Submissions S."/>
        </authorList>
    </citation>
    <scope>NUCLEOTIDE SEQUENCE [LARGE SCALE GENOMIC DNA]</scope>
    <source>
        <strain evidence="3">DSM 16219</strain>
    </source>
</reference>
<sequence length="267" mass="28900">MKSCKGVLLYILLAVFALTSIAGAGPPVNLKGPPAVKQPGPAINKNILKQIPEADPGLAIIGLQSRHTQEVSALEYQVKIKNQSSTPYAGHARLGIYLKMHDPTKPDKFRWDMAEAGKEIGPLAPGEEKTIAGRVVRTGYAVGIKAAVKGKDKEWASRTSTLPDMPAPDVKIKNVSVANGSVRIDMENHSNYKIDDHAGLGVQVLKGTNQADGSVDFAPAGGFLVKLEPHQQFTQTMTLTPGHDVYKARLYYSRPTLVVVDEKIFWP</sequence>